<dbReference type="Gene3D" id="3.15.10.10">
    <property type="entry name" value="Bactericidal permeability-increasing protein, domain 1"/>
    <property type="match status" value="1"/>
</dbReference>
<dbReference type="InterPro" id="IPR017943">
    <property type="entry name" value="Bactericidal_perm-incr_a/b_dom"/>
</dbReference>
<dbReference type="GO" id="GO:0008289">
    <property type="term" value="F:lipid binding"/>
    <property type="evidence" value="ECO:0007669"/>
    <property type="project" value="InterPro"/>
</dbReference>
<dbReference type="Proteomes" id="UP001445335">
    <property type="component" value="Unassembled WGS sequence"/>
</dbReference>
<dbReference type="PANTHER" id="PTHR10504">
    <property type="entry name" value="BACTERICIDAL PERMEABILITY-INCREASING BPI PROTEIN-RELATED"/>
    <property type="match status" value="1"/>
</dbReference>
<accession>A0AAW1QDC2</accession>
<name>A0AAW1QDC2_9CHLO</name>
<keyword evidence="3" id="KW-1185">Reference proteome</keyword>
<evidence type="ECO:0000313" key="2">
    <source>
        <dbReference type="EMBL" id="KAK9819379.1"/>
    </source>
</evidence>
<organism evidence="2 3">
    <name type="scientific">Elliptochloris bilobata</name>
    <dbReference type="NCBI Taxonomy" id="381761"/>
    <lineage>
        <taxon>Eukaryota</taxon>
        <taxon>Viridiplantae</taxon>
        <taxon>Chlorophyta</taxon>
        <taxon>core chlorophytes</taxon>
        <taxon>Trebouxiophyceae</taxon>
        <taxon>Trebouxiophyceae incertae sedis</taxon>
        <taxon>Elliptochloris clade</taxon>
        <taxon>Elliptochloris</taxon>
    </lineage>
</organism>
<dbReference type="InterPro" id="IPR001124">
    <property type="entry name" value="Lipid-bd_serum_glycop_C"/>
</dbReference>
<evidence type="ECO:0000259" key="1">
    <source>
        <dbReference type="SMART" id="SM00329"/>
    </source>
</evidence>
<dbReference type="SMART" id="SM00329">
    <property type="entry name" value="BPI2"/>
    <property type="match status" value="1"/>
</dbReference>
<proteinExistence type="predicted"/>
<reference evidence="2 3" key="1">
    <citation type="journal article" date="2024" name="Nat. Commun.">
        <title>Phylogenomics reveals the evolutionary origins of lichenization in chlorophyte algae.</title>
        <authorList>
            <person name="Puginier C."/>
            <person name="Libourel C."/>
            <person name="Otte J."/>
            <person name="Skaloud P."/>
            <person name="Haon M."/>
            <person name="Grisel S."/>
            <person name="Petersen M."/>
            <person name="Berrin J.G."/>
            <person name="Delaux P.M."/>
            <person name="Dal Grande F."/>
            <person name="Keller J."/>
        </authorList>
    </citation>
    <scope>NUCLEOTIDE SEQUENCE [LARGE SCALE GENOMIC DNA]</scope>
    <source>
        <strain evidence="2 3">SAG 245.80</strain>
    </source>
</reference>
<dbReference type="EMBL" id="JALJOU010000121">
    <property type="protein sequence ID" value="KAK9819379.1"/>
    <property type="molecule type" value="Genomic_DNA"/>
</dbReference>
<protein>
    <recommendedName>
        <fullName evidence="1">Lipid-binding serum glycoprotein C-terminal domain-containing protein</fullName>
    </recommendedName>
</protein>
<comment type="caution">
    <text evidence="2">The sequence shown here is derived from an EMBL/GenBank/DDBJ whole genome shotgun (WGS) entry which is preliminary data.</text>
</comment>
<feature type="domain" description="Lipid-binding serum glycoprotein C-terminal" evidence="1">
    <location>
        <begin position="271"/>
        <end position="513"/>
    </location>
</feature>
<dbReference type="AlphaFoldDB" id="A0AAW1QDC2"/>
<evidence type="ECO:0000313" key="3">
    <source>
        <dbReference type="Proteomes" id="UP001445335"/>
    </source>
</evidence>
<dbReference type="SUPFAM" id="SSF55394">
    <property type="entry name" value="Bactericidal permeability-increasing protein, BPI"/>
    <property type="match status" value="3"/>
</dbReference>
<sequence length="520" mass="54372">MHVRKYENAASVDKIIPAITGIASPAFFDYASGVAVKILSDRLSKANLGDLETFADVPVLGRFRVDLEHPTLDALDLGGAETGLALGADGELVLTVAKLRAVVLAGFSYKRTSFPEVGDSGLLKLTATNGNVRLRIALSNDGAGRAHLAAAAPAEVAFEGLDVEVFNTDLAWLYNLVAALAHSPIQDAITREVAAQVTAKIPAEGNKLAGGIPRVTDVKGLQLNVSLAGDPPGAAAGSRDLEGSARALAAVHAGSAEGVSEGVIEGLEGGKRREAMLVGIIDQSIVNCFTWVLHERGALRLWLAAGDLPDYALYTATWALIVPKLPELFPGNRAMGLQANVSAPPATAVDVKHGVVTSGAATLSFYLAGTGPDSSRQAANAAAGEVQDAADLTRSAARREDRGPHLFTLEVAGELQASKLALEPFGPERPHSYRLAVGMQLVLPALKVRVLHSDVGQVDEGRLQLLASIVAFLVQAQINDGLLRDGFPLPDIPHVQVLSPNITFVPNAVRLDGDVAYVAD</sequence>
<dbReference type="Gene3D" id="3.15.20.10">
    <property type="entry name" value="Bactericidal permeability-increasing protein, domain 2"/>
    <property type="match status" value="1"/>
</dbReference>
<dbReference type="InterPro" id="IPR032942">
    <property type="entry name" value="BPI/LBP/Plunc"/>
</dbReference>
<dbReference type="PANTHER" id="PTHR10504:SF131">
    <property type="entry name" value="BPI2 DOMAIN-CONTAINING PROTEIN"/>
    <property type="match status" value="1"/>
</dbReference>
<gene>
    <name evidence="2" type="ORF">WJX81_003680</name>
</gene>